<reference evidence="2 3" key="1">
    <citation type="submission" date="2020-08" db="EMBL/GenBank/DDBJ databases">
        <title>A Genomic Blueprint of the Chicken Gut Microbiome.</title>
        <authorList>
            <person name="Gilroy R."/>
            <person name="Ravi A."/>
            <person name="Getino M."/>
            <person name="Pursley I."/>
            <person name="Horton D.L."/>
            <person name="Alikhan N.-F."/>
            <person name="Baker D."/>
            <person name="Gharbi K."/>
            <person name="Hall N."/>
            <person name="Watson M."/>
            <person name="Adriaenssens E.M."/>
            <person name="Foster-Nyarko E."/>
            <person name="Jarju S."/>
            <person name="Secka A."/>
            <person name="Antonio M."/>
            <person name="Oren A."/>
            <person name="Chaudhuri R."/>
            <person name="La Ragione R.M."/>
            <person name="Hildebrand F."/>
            <person name="Pallen M.J."/>
        </authorList>
    </citation>
    <scope>NUCLEOTIDE SEQUENCE [LARGE SCALE GENOMIC DNA]</scope>
    <source>
        <strain evidence="2 3">Sa3CUN1</strain>
    </source>
</reference>
<feature type="transmembrane region" description="Helical" evidence="1">
    <location>
        <begin position="165"/>
        <end position="187"/>
    </location>
</feature>
<feature type="transmembrane region" description="Helical" evidence="1">
    <location>
        <begin position="126"/>
        <end position="145"/>
    </location>
</feature>
<feature type="transmembrane region" description="Helical" evidence="1">
    <location>
        <begin position="234"/>
        <end position="254"/>
    </location>
</feature>
<evidence type="ECO:0000256" key="1">
    <source>
        <dbReference type="SAM" id="Phobius"/>
    </source>
</evidence>
<keyword evidence="3" id="KW-1185">Reference proteome</keyword>
<dbReference type="InterPro" id="IPR021359">
    <property type="entry name" value="DUF2812"/>
</dbReference>
<dbReference type="Proteomes" id="UP000640335">
    <property type="component" value="Unassembled WGS sequence"/>
</dbReference>
<accession>A0ABR8Q3E4</accession>
<protein>
    <submittedName>
        <fullName evidence="2">DUF2812 domain-containing protein</fullName>
    </submittedName>
</protein>
<dbReference type="EMBL" id="JACSQZ010000020">
    <property type="protein sequence ID" value="MBD7914941.1"/>
    <property type="molecule type" value="Genomic_DNA"/>
</dbReference>
<keyword evidence="1" id="KW-0812">Transmembrane</keyword>
<dbReference type="Pfam" id="PF11193">
    <property type="entry name" value="DUF2812"/>
    <property type="match status" value="1"/>
</dbReference>
<organism evidence="2 3">
    <name type="scientific">Clostridium gallinarum</name>
    <dbReference type="NCBI Taxonomy" id="2762246"/>
    <lineage>
        <taxon>Bacteria</taxon>
        <taxon>Bacillati</taxon>
        <taxon>Bacillota</taxon>
        <taxon>Clostridia</taxon>
        <taxon>Eubacteriales</taxon>
        <taxon>Clostridiaceae</taxon>
        <taxon>Clostridium</taxon>
    </lineage>
</organism>
<keyword evidence="1" id="KW-0472">Membrane</keyword>
<evidence type="ECO:0000313" key="2">
    <source>
        <dbReference type="EMBL" id="MBD7914941.1"/>
    </source>
</evidence>
<dbReference type="RefSeq" id="WP_191749706.1">
    <property type="nucleotide sequence ID" value="NZ_JACSQZ010000020.1"/>
</dbReference>
<sequence>MMVFGNKKWVIFNFLPYEYKSLEEYLEKMALKGWFLEYIKGYCLKFTKSEAKRIKYSVDIMDSISFFDGKDTDKALEYREYCKEAGWKFVCESDKIQIYSSELDDIKIDIHTDETEKFNTIYKASLKYIFLKLITIILLLYSQYIGTVGSYNGHFLASSLSLSSLMFVSLLSIHEIIGLIIFFIFFIRGKISLKKEEKVDYNFKDVVLFKRSIYKIATILAIITFIYLSIETDIFILKLMIVIISLIFVFNYIINFIKNKNYKNKIIVISVTYLMLTILMIFAITNILFRNIGSSNGNEKNIDEVALNLEDFNDINKDDSEYFRVDKSPIAKYIFYSNEGNKMYLSYEFFESKYKWPVKYNFNKEINSSKEFGISYIEKETKLPQNIKVYVNEERFKYIIISENRMIEIYEADFVNEDELINIVYEKVFK</sequence>
<proteinExistence type="predicted"/>
<keyword evidence="1" id="KW-1133">Transmembrane helix</keyword>
<feature type="transmembrane region" description="Helical" evidence="1">
    <location>
        <begin position="266"/>
        <end position="289"/>
    </location>
</feature>
<feature type="transmembrane region" description="Helical" evidence="1">
    <location>
        <begin position="208"/>
        <end position="228"/>
    </location>
</feature>
<name>A0ABR8Q3E4_9CLOT</name>
<evidence type="ECO:0000313" key="3">
    <source>
        <dbReference type="Proteomes" id="UP000640335"/>
    </source>
</evidence>
<gene>
    <name evidence="2" type="ORF">H9660_07250</name>
</gene>
<comment type="caution">
    <text evidence="2">The sequence shown here is derived from an EMBL/GenBank/DDBJ whole genome shotgun (WGS) entry which is preliminary data.</text>
</comment>